<reference evidence="5 6" key="1">
    <citation type="submission" date="2017-11" db="EMBL/GenBank/DDBJ databases">
        <title>Genomic Encyclopedia of Archaeal and Bacterial Type Strains, Phase II (KMG-II): From Individual Species to Whole Genera.</title>
        <authorList>
            <person name="Goeker M."/>
        </authorList>
    </citation>
    <scope>NUCLEOTIDE SEQUENCE [LARGE SCALE GENOMIC DNA]</scope>
    <source>
        <strain evidence="5 6">DSM 25625</strain>
    </source>
</reference>
<keyword evidence="2" id="KW-0547">Nucleotide-binding</keyword>
<evidence type="ECO:0000256" key="2">
    <source>
        <dbReference type="ARBA" id="ARBA00022741"/>
    </source>
</evidence>
<evidence type="ECO:0000259" key="4">
    <source>
        <dbReference type="SMART" id="SM00382"/>
    </source>
</evidence>
<dbReference type="SMART" id="SM00382">
    <property type="entry name" value="AAA"/>
    <property type="match status" value="1"/>
</dbReference>
<comment type="caution">
    <text evidence="5">The sequence shown here is derived from an EMBL/GenBank/DDBJ whole genome shotgun (WGS) entry which is preliminary data.</text>
</comment>
<dbReference type="CDD" id="cd19481">
    <property type="entry name" value="RecA-like_protease"/>
    <property type="match status" value="1"/>
</dbReference>
<organism evidence="5 6">
    <name type="scientific">Compostimonas suwonensis</name>
    <dbReference type="NCBI Taxonomy" id="1048394"/>
    <lineage>
        <taxon>Bacteria</taxon>
        <taxon>Bacillati</taxon>
        <taxon>Actinomycetota</taxon>
        <taxon>Actinomycetes</taxon>
        <taxon>Micrococcales</taxon>
        <taxon>Microbacteriaceae</taxon>
        <taxon>Compostimonas</taxon>
    </lineage>
</organism>
<dbReference type="InterPro" id="IPR003593">
    <property type="entry name" value="AAA+_ATPase"/>
</dbReference>
<keyword evidence="6" id="KW-1185">Reference proteome</keyword>
<sequence length="480" mass="51171">MDDRDQGFVDTFRRFLEEVIRKQPVRESELTPLGELVQRHLGTDVATLPVVSEMIAQHRLVDADIALELLGGEDAQLVGVTGGQQRFQEDLPQLLSHAFVRFAPGPVDYTQADTGPDSSRQVVSLGVRLFHVDGAPVVVLQRSAQPRVGRNTASLEVLAADTATSGAVLADIRRLMLEHSVLRGQVLSFTADQFGHGAAGATFLQRPHVDAHTVVLSPGVLERVTDHVIEIGLQREKLRAAGQHLKRGILLYGPPGTGKTLTVRHLLSRTEGVTSILLAGSSIRFITEATELARAMQPAIVVLEDVDLVASERGMHNGPQPLLFAVLDALDGLDGDADVAFVLTTNRVDSLEPALAARPGRVDLALEIPLPDAEARRRLFALYSAGLPLSDEAVAAAADRSNGVTGSFAKELMRRTVLRAALDDREVVDSDLSESLDALLAGGEQLTRSLLGVAGDTPPPAPGGGTNFGGVAGIGWMSYD</sequence>
<dbReference type="SUPFAM" id="SSF52540">
    <property type="entry name" value="P-loop containing nucleoside triphosphate hydrolases"/>
    <property type="match status" value="1"/>
</dbReference>
<evidence type="ECO:0000256" key="3">
    <source>
        <dbReference type="ARBA" id="ARBA00022840"/>
    </source>
</evidence>
<dbReference type="Gene3D" id="1.10.8.60">
    <property type="match status" value="1"/>
</dbReference>
<evidence type="ECO:0000313" key="6">
    <source>
        <dbReference type="Proteomes" id="UP000230161"/>
    </source>
</evidence>
<feature type="domain" description="AAA+ ATPase" evidence="4">
    <location>
        <begin position="245"/>
        <end position="372"/>
    </location>
</feature>
<dbReference type="Gene3D" id="3.40.50.300">
    <property type="entry name" value="P-loop containing nucleotide triphosphate hydrolases"/>
    <property type="match status" value="1"/>
</dbReference>
<dbReference type="GO" id="GO:0016887">
    <property type="term" value="F:ATP hydrolysis activity"/>
    <property type="evidence" value="ECO:0007669"/>
    <property type="project" value="InterPro"/>
</dbReference>
<dbReference type="GO" id="GO:0005524">
    <property type="term" value="F:ATP binding"/>
    <property type="evidence" value="ECO:0007669"/>
    <property type="project" value="UniProtKB-KW"/>
</dbReference>
<dbReference type="AlphaFoldDB" id="A0A2M9C3T3"/>
<name>A0A2M9C3T3_9MICO</name>
<dbReference type="RefSeq" id="WP_100343115.1">
    <property type="nucleotide sequence ID" value="NZ_PGFB01000001.1"/>
</dbReference>
<protein>
    <submittedName>
        <fullName evidence="5">ATPase family protein associated with various cellular activities (AAA)</fullName>
    </submittedName>
</protein>
<dbReference type="EMBL" id="PGFB01000001">
    <property type="protein sequence ID" value="PJJ65190.1"/>
    <property type="molecule type" value="Genomic_DNA"/>
</dbReference>
<keyword evidence="3" id="KW-0067">ATP-binding</keyword>
<dbReference type="OrthoDB" id="9809379at2"/>
<evidence type="ECO:0000256" key="1">
    <source>
        <dbReference type="ARBA" id="ARBA00006914"/>
    </source>
</evidence>
<dbReference type="PANTHER" id="PTHR23073">
    <property type="entry name" value="26S PROTEASOME REGULATORY SUBUNIT"/>
    <property type="match status" value="1"/>
</dbReference>
<dbReference type="InterPro" id="IPR027417">
    <property type="entry name" value="P-loop_NTPase"/>
</dbReference>
<dbReference type="InterPro" id="IPR050221">
    <property type="entry name" value="26S_Proteasome_ATPase"/>
</dbReference>
<gene>
    <name evidence="5" type="ORF">CLV54_0219</name>
</gene>
<evidence type="ECO:0000313" key="5">
    <source>
        <dbReference type="EMBL" id="PJJ65190.1"/>
    </source>
</evidence>
<proteinExistence type="inferred from homology"/>
<dbReference type="InterPro" id="IPR003959">
    <property type="entry name" value="ATPase_AAA_core"/>
</dbReference>
<dbReference type="Pfam" id="PF00004">
    <property type="entry name" value="AAA"/>
    <property type="match status" value="1"/>
</dbReference>
<dbReference type="Proteomes" id="UP000230161">
    <property type="component" value="Unassembled WGS sequence"/>
</dbReference>
<comment type="similarity">
    <text evidence="1">Belongs to the AAA ATPase family.</text>
</comment>
<accession>A0A2M9C3T3</accession>